<name>A0A0G2DU17_PHACM</name>
<evidence type="ECO:0000313" key="11">
    <source>
        <dbReference type="Proteomes" id="UP000053317"/>
    </source>
</evidence>
<keyword evidence="3 8" id="KW-0645">Protease</keyword>
<comment type="similarity">
    <text evidence="2 7 8">Belongs to the peptidase C12 family.</text>
</comment>
<reference evidence="10 11" key="1">
    <citation type="submission" date="2015-05" db="EMBL/GenBank/DDBJ databases">
        <title>Distinctive expansion of gene families associated with plant cell wall degradation and secondary metabolism in the genomes of grapevine trunk pathogens.</title>
        <authorList>
            <person name="Lawrence D.P."/>
            <person name="Travadon R."/>
            <person name="Rolshausen P.E."/>
            <person name="Baumgartner K."/>
        </authorList>
    </citation>
    <scope>NUCLEOTIDE SEQUENCE [LARGE SCALE GENOMIC DNA]</scope>
    <source>
        <strain evidence="10">UCRPC4</strain>
    </source>
</reference>
<proteinExistence type="inferred from homology"/>
<comment type="caution">
    <text evidence="7">Lacks conserved residue(s) required for the propagation of feature annotation.</text>
</comment>
<reference evidence="10 11" key="2">
    <citation type="submission" date="2015-05" db="EMBL/GenBank/DDBJ databases">
        <authorList>
            <person name="Morales-Cruz A."/>
            <person name="Amrine K.C."/>
            <person name="Cantu D."/>
        </authorList>
    </citation>
    <scope>NUCLEOTIDE SEQUENCE [LARGE SCALE GENOMIC DNA]</scope>
    <source>
        <strain evidence="10">UCRPC4</strain>
    </source>
</reference>
<evidence type="ECO:0000256" key="3">
    <source>
        <dbReference type="ARBA" id="ARBA00022670"/>
    </source>
</evidence>
<dbReference type="InterPro" id="IPR038765">
    <property type="entry name" value="Papain-like_cys_pep_sf"/>
</dbReference>
<dbReference type="GO" id="GO:0004843">
    <property type="term" value="F:cysteine-type deubiquitinase activity"/>
    <property type="evidence" value="ECO:0007669"/>
    <property type="project" value="UniProtKB-EC"/>
</dbReference>
<dbReference type="GO" id="GO:0006511">
    <property type="term" value="P:ubiquitin-dependent protein catabolic process"/>
    <property type="evidence" value="ECO:0007669"/>
    <property type="project" value="UniProtKB-UniRule"/>
</dbReference>
<evidence type="ECO:0000256" key="1">
    <source>
        <dbReference type="ARBA" id="ARBA00000707"/>
    </source>
</evidence>
<dbReference type="GO" id="GO:0005737">
    <property type="term" value="C:cytoplasm"/>
    <property type="evidence" value="ECO:0007669"/>
    <property type="project" value="TreeGrafter"/>
</dbReference>
<dbReference type="EC" id="3.4.19.12" evidence="8"/>
<comment type="catalytic activity">
    <reaction evidence="1 8">
        <text>Thiol-dependent hydrolysis of ester, thioester, amide, peptide and isopeptide bonds formed by the C-terminal Gly of ubiquitin (a 76-residue protein attached to proteins as an intracellular targeting signal).</text>
        <dbReference type="EC" id="3.4.19.12"/>
    </reaction>
</comment>
<dbReference type="Pfam" id="PF01088">
    <property type="entry name" value="Peptidase_C12"/>
    <property type="match status" value="1"/>
</dbReference>
<evidence type="ECO:0000256" key="6">
    <source>
        <dbReference type="ARBA" id="ARBA00022807"/>
    </source>
</evidence>
<organism evidence="10 11">
    <name type="scientific">Phaeomoniella chlamydospora</name>
    <name type="common">Phaeoacremonium chlamydosporum</name>
    <dbReference type="NCBI Taxonomy" id="158046"/>
    <lineage>
        <taxon>Eukaryota</taxon>
        <taxon>Fungi</taxon>
        <taxon>Dikarya</taxon>
        <taxon>Ascomycota</taxon>
        <taxon>Pezizomycotina</taxon>
        <taxon>Eurotiomycetes</taxon>
        <taxon>Chaetothyriomycetidae</taxon>
        <taxon>Phaeomoniellales</taxon>
        <taxon>Phaeomoniellaceae</taxon>
        <taxon>Phaeomoniella</taxon>
    </lineage>
</organism>
<evidence type="ECO:0000256" key="5">
    <source>
        <dbReference type="ARBA" id="ARBA00022801"/>
    </source>
</evidence>
<dbReference type="PROSITE" id="PS52048">
    <property type="entry name" value="UCH_DOMAIN"/>
    <property type="match status" value="1"/>
</dbReference>
<evidence type="ECO:0000313" key="10">
    <source>
        <dbReference type="EMBL" id="KKY14422.1"/>
    </source>
</evidence>
<accession>A0A0G2DU17</accession>
<dbReference type="PANTHER" id="PTHR10589:SF17">
    <property type="entry name" value="UBIQUITIN CARBOXYL-TERMINAL HYDROLASE"/>
    <property type="match status" value="1"/>
</dbReference>
<evidence type="ECO:0000259" key="9">
    <source>
        <dbReference type="PROSITE" id="PS52048"/>
    </source>
</evidence>
<gene>
    <name evidence="10" type="ORF">UCRPC4_g06742</name>
</gene>
<keyword evidence="6 8" id="KW-0788">Thiol protease</keyword>
<protein>
    <recommendedName>
        <fullName evidence="8">Ubiquitin carboxyl-terminal hydrolase</fullName>
        <ecNumber evidence="8">3.4.19.12</ecNumber>
    </recommendedName>
</protein>
<keyword evidence="11" id="KW-1185">Reference proteome</keyword>
<keyword evidence="4 8" id="KW-0833">Ubl conjugation pathway</keyword>
<dbReference type="EMBL" id="LCWF01000226">
    <property type="protein sequence ID" value="KKY14422.1"/>
    <property type="molecule type" value="Genomic_DNA"/>
</dbReference>
<comment type="caution">
    <text evidence="10">The sequence shown here is derived from an EMBL/GenBank/DDBJ whole genome shotgun (WGS) entry which is preliminary data.</text>
</comment>
<dbReference type="AlphaFoldDB" id="A0A0G2DU17"/>
<dbReference type="Gene3D" id="3.40.532.10">
    <property type="entry name" value="Peptidase C12, ubiquitin carboxyl-terminal hydrolase"/>
    <property type="match status" value="1"/>
</dbReference>
<dbReference type="InterPro" id="IPR001578">
    <property type="entry name" value="Peptidase_C12_UCH"/>
</dbReference>
<dbReference type="InterPro" id="IPR036959">
    <property type="entry name" value="Peptidase_C12_UCH_sf"/>
</dbReference>
<dbReference type="GO" id="GO:0016579">
    <property type="term" value="P:protein deubiquitination"/>
    <property type="evidence" value="ECO:0007669"/>
    <property type="project" value="TreeGrafter"/>
</dbReference>
<dbReference type="OrthoDB" id="427186at2759"/>
<feature type="domain" description="UCH catalytic" evidence="9">
    <location>
        <begin position="14"/>
        <end position="252"/>
    </location>
</feature>
<dbReference type="CDD" id="cd09616">
    <property type="entry name" value="Peptidase_C12_UCH_L1_L3"/>
    <property type="match status" value="1"/>
</dbReference>
<dbReference type="PRINTS" id="PR00707">
    <property type="entry name" value="UBCTHYDRLASE"/>
</dbReference>
<dbReference type="PANTHER" id="PTHR10589">
    <property type="entry name" value="UBIQUITIN CARBOXYL-TERMINAL HYDROLASE"/>
    <property type="match status" value="1"/>
</dbReference>
<evidence type="ECO:0000256" key="4">
    <source>
        <dbReference type="ARBA" id="ARBA00022786"/>
    </source>
</evidence>
<dbReference type="SUPFAM" id="SSF54001">
    <property type="entry name" value="Cysteine proteinases"/>
    <property type="match status" value="1"/>
</dbReference>
<sequence length="255" mass="28387">MRRTTTVKANERKVFVPLENNPEVMTSLAHTLGLSKDYAFHDIYTLDVASLTTEMVRRPVLALLFIFPLTAVNETFYLEEESKLPKYERSGPSEPVLWFHQTIGNACGLIGLLHCLTNGPVTSKINPDSAVDRIIKDATPLDPENRSKLLEDSTILEVAHAQHAARGDTAPPPDPRTWHDDQGFIAFVKGNDGHLWELEGRRKGPVDRGPIEVDDMFSETVLEKSVRPFIERETKEGAGPKSVMFSLLGLSTAAR</sequence>
<evidence type="ECO:0000256" key="7">
    <source>
        <dbReference type="PROSITE-ProRule" id="PRU01393"/>
    </source>
</evidence>
<evidence type="ECO:0000256" key="8">
    <source>
        <dbReference type="RuleBase" id="RU361215"/>
    </source>
</evidence>
<keyword evidence="5 8" id="KW-0378">Hydrolase</keyword>
<evidence type="ECO:0000256" key="2">
    <source>
        <dbReference type="ARBA" id="ARBA00009326"/>
    </source>
</evidence>
<dbReference type="Proteomes" id="UP000053317">
    <property type="component" value="Unassembled WGS sequence"/>
</dbReference>